<evidence type="ECO:0000313" key="2">
    <source>
        <dbReference type="Proteomes" id="UP000198598"/>
    </source>
</evidence>
<keyword evidence="2" id="KW-1185">Reference proteome</keyword>
<dbReference type="AlphaFoldDB" id="A0A1I2H4V3"/>
<evidence type="ECO:0000313" key="1">
    <source>
        <dbReference type="EMBL" id="SFF23806.1"/>
    </source>
</evidence>
<organism evidence="1 2">
    <name type="scientific">Spirosoma endophyticum</name>
    <dbReference type="NCBI Taxonomy" id="662367"/>
    <lineage>
        <taxon>Bacteria</taxon>
        <taxon>Pseudomonadati</taxon>
        <taxon>Bacteroidota</taxon>
        <taxon>Cytophagia</taxon>
        <taxon>Cytophagales</taxon>
        <taxon>Cytophagaceae</taxon>
        <taxon>Spirosoma</taxon>
    </lineage>
</organism>
<sequence>MSKLVVVMSLSLDGYVADRQDAVAEVFDWYFSGEVEIAAG</sequence>
<reference evidence="1 2" key="1">
    <citation type="submission" date="2016-10" db="EMBL/GenBank/DDBJ databases">
        <authorList>
            <person name="de Groot N.N."/>
        </authorList>
    </citation>
    <scope>NUCLEOTIDE SEQUENCE [LARGE SCALE GENOMIC DNA]</scope>
    <source>
        <strain evidence="1 2">DSM 26130</strain>
    </source>
</reference>
<name>A0A1I2H4V3_9BACT</name>
<evidence type="ECO:0008006" key="3">
    <source>
        <dbReference type="Google" id="ProtNLM"/>
    </source>
</evidence>
<accession>A0A1I2H4V3</accession>
<proteinExistence type="predicted"/>
<gene>
    <name evidence="1" type="ORF">SAMN05216167_13730</name>
</gene>
<dbReference type="RefSeq" id="WP_262507748.1">
    <property type="nucleotide sequence ID" value="NZ_FOLQ01000037.1"/>
</dbReference>
<protein>
    <recommendedName>
        <fullName evidence="3">RibD C-terminal domain-containing protein</fullName>
    </recommendedName>
</protein>
<dbReference type="Proteomes" id="UP000198598">
    <property type="component" value="Unassembled WGS sequence"/>
</dbReference>
<dbReference type="EMBL" id="FOLQ01000037">
    <property type="protein sequence ID" value="SFF23806.1"/>
    <property type="molecule type" value="Genomic_DNA"/>
</dbReference>